<keyword evidence="3" id="KW-1185">Reference proteome</keyword>
<evidence type="ECO:0000313" key="2">
    <source>
        <dbReference type="EMBL" id="KAK1585324.1"/>
    </source>
</evidence>
<evidence type="ECO:0000256" key="1">
    <source>
        <dbReference type="SAM" id="MobiDB-lite"/>
    </source>
</evidence>
<feature type="region of interest" description="Disordered" evidence="1">
    <location>
        <begin position="120"/>
        <end position="173"/>
    </location>
</feature>
<reference evidence="2" key="1">
    <citation type="submission" date="2021-06" db="EMBL/GenBank/DDBJ databases">
        <title>Comparative genomics, transcriptomics and evolutionary studies reveal genomic signatures of adaptation to plant cell wall in hemibiotrophic fungi.</title>
        <authorList>
            <consortium name="DOE Joint Genome Institute"/>
            <person name="Baroncelli R."/>
            <person name="Diaz J.F."/>
            <person name="Benocci T."/>
            <person name="Peng M."/>
            <person name="Battaglia E."/>
            <person name="Haridas S."/>
            <person name="Andreopoulos W."/>
            <person name="Labutti K."/>
            <person name="Pangilinan J."/>
            <person name="Floch G.L."/>
            <person name="Makela M.R."/>
            <person name="Henrissat B."/>
            <person name="Grigoriev I.V."/>
            <person name="Crouch J.A."/>
            <person name="De Vries R.P."/>
            <person name="Sukno S.A."/>
            <person name="Thon M.R."/>
        </authorList>
    </citation>
    <scope>NUCLEOTIDE SEQUENCE</scope>
    <source>
        <strain evidence="2">CBS 125086</strain>
    </source>
</reference>
<dbReference type="RefSeq" id="XP_060412350.1">
    <property type="nucleotide sequence ID" value="XM_060552017.1"/>
</dbReference>
<sequence length="173" mass="18383">MSVVRRAWGGTMRSDISSPSSPKSFREISVRLARPCPSSPPVYDEGNGFSVRVSGKDTYLEITRTLYIVHSIHRHPLDVQPSRRATLSVFHLSVASSPPFPPHFLPLGYRCDMTRFPPAGGGSRASNSAGLPSSTSRFAPPDTTKIPGIIMLADGGKGKGKGNGGGGGLLKHT</sequence>
<feature type="compositionally biased region" description="Gly residues" evidence="1">
    <location>
        <begin position="161"/>
        <end position="173"/>
    </location>
</feature>
<dbReference type="GeneID" id="85436257"/>
<comment type="caution">
    <text evidence="2">The sequence shown here is derived from an EMBL/GenBank/DDBJ whole genome shotgun (WGS) entry which is preliminary data.</text>
</comment>
<proteinExistence type="predicted"/>
<evidence type="ECO:0000313" key="3">
    <source>
        <dbReference type="Proteomes" id="UP001230504"/>
    </source>
</evidence>
<dbReference type="AlphaFoldDB" id="A0AAD8V437"/>
<protein>
    <submittedName>
        <fullName evidence="2">Uncharacterized protein</fullName>
    </submittedName>
</protein>
<name>A0AAD8V437_9PEZI</name>
<feature type="compositionally biased region" description="Low complexity" evidence="1">
    <location>
        <begin position="13"/>
        <end position="23"/>
    </location>
</feature>
<dbReference type="EMBL" id="JAHLJV010000045">
    <property type="protein sequence ID" value="KAK1585324.1"/>
    <property type="molecule type" value="Genomic_DNA"/>
</dbReference>
<accession>A0AAD8V437</accession>
<feature type="region of interest" description="Disordered" evidence="1">
    <location>
        <begin position="1"/>
        <end position="23"/>
    </location>
</feature>
<organism evidence="2 3">
    <name type="scientific">Colletotrichum navitas</name>
    <dbReference type="NCBI Taxonomy" id="681940"/>
    <lineage>
        <taxon>Eukaryota</taxon>
        <taxon>Fungi</taxon>
        <taxon>Dikarya</taxon>
        <taxon>Ascomycota</taxon>
        <taxon>Pezizomycotina</taxon>
        <taxon>Sordariomycetes</taxon>
        <taxon>Hypocreomycetidae</taxon>
        <taxon>Glomerellales</taxon>
        <taxon>Glomerellaceae</taxon>
        <taxon>Colletotrichum</taxon>
        <taxon>Colletotrichum graminicola species complex</taxon>
    </lineage>
</organism>
<gene>
    <name evidence="2" type="ORF">LY79DRAFT_270638</name>
</gene>
<dbReference type="Proteomes" id="UP001230504">
    <property type="component" value="Unassembled WGS sequence"/>
</dbReference>